<feature type="domain" description="HTH crp-type" evidence="4">
    <location>
        <begin position="164"/>
        <end position="238"/>
    </location>
</feature>
<dbReference type="SMART" id="SM00100">
    <property type="entry name" value="cNMP"/>
    <property type="match status" value="1"/>
</dbReference>
<dbReference type="SUPFAM" id="SSF51206">
    <property type="entry name" value="cAMP-binding domain-like"/>
    <property type="match status" value="1"/>
</dbReference>
<dbReference type="Pfam" id="PF13545">
    <property type="entry name" value="HTH_Crp_2"/>
    <property type="match status" value="1"/>
</dbReference>
<organism evidence="5 6">
    <name type="scientific">Methylobacterium crusticola</name>
    <dbReference type="NCBI Taxonomy" id="1697972"/>
    <lineage>
        <taxon>Bacteria</taxon>
        <taxon>Pseudomonadati</taxon>
        <taxon>Pseudomonadota</taxon>
        <taxon>Alphaproteobacteria</taxon>
        <taxon>Hyphomicrobiales</taxon>
        <taxon>Methylobacteriaceae</taxon>
        <taxon>Methylobacterium</taxon>
    </lineage>
</organism>
<dbReference type="CDD" id="cd00038">
    <property type="entry name" value="CAP_ED"/>
    <property type="match status" value="1"/>
</dbReference>
<evidence type="ECO:0000256" key="2">
    <source>
        <dbReference type="ARBA" id="ARBA00023125"/>
    </source>
</evidence>
<dbReference type="EMBL" id="BPQH01000020">
    <property type="protein sequence ID" value="GJD52594.1"/>
    <property type="molecule type" value="Genomic_DNA"/>
</dbReference>
<dbReference type="PROSITE" id="PS51063">
    <property type="entry name" value="HTH_CRP_2"/>
    <property type="match status" value="1"/>
</dbReference>
<reference evidence="5" key="1">
    <citation type="journal article" date="2021" name="Front. Microbiol.">
        <title>Comprehensive Comparative Genomics and Phenotyping of Methylobacterium Species.</title>
        <authorList>
            <person name="Alessa O."/>
            <person name="Ogura Y."/>
            <person name="Fujitani Y."/>
            <person name="Takami H."/>
            <person name="Hayashi T."/>
            <person name="Sahin N."/>
            <person name="Tani A."/>
        </authorList>
    </citation>
    <scope>NUCLEOTIDE SEQUENCE</scope>
    <source>
        <strain evidence="5">KCTC 52305</strain>
    </source>
</reference>
<keyword evidence="6" id="KW-1185">Reference proteome</keyword>
<reference evidence="5" key="2">
    <citation type="submission" date="2021-08" db="EMBL/GenBank/DDBJ databases">
        <authorList>
            <person name="Tani A."/>
            <person name="Ola A."/>
            <person name="Ogura Y."/>
            <person name="Katsura K."/>
            <person name="Hayashi T."/>
        </authorList>
    </citation>
    <scope>NUCLEOTIDE SEQUENCE</scope>
    <source>
        <strain evidence="5">KCTC 52305</strain>
    </source>
</reference>
<dbReference type="InterPro" id="IPR014710">
    <property type="entry name" value="RmlC-like_jellyroll"/>
</dbReference>
<dbReference type="Pfam" id="PF00027">
    <property type="entry name" value="cNMP_binding"/>
    <property type="match status" value="1"/>
</dbReference>
<keyword evidence="2" id="KW-0238">DNA-binding</keyword>
<dbReference type="Gene3D" id="2.60.120.10">
    <property type="entry name" value="Jelly Rolls"/>
    <property type="match status" value="1"/>
</dbReference>
<sequence>MCPQNVHIVTGSVGSRGTLAEFLIRKLEHFTSLSLEDKQALELAARQRTKRIRSRDDIIHEGDVPQSINLVLDGWACRYKTLEDGRRQIIAYLLPGDLCDLHVSVLREMDHSIGTITAVTVAEISGESMRTLTAGHARLAQALCWESLVAAAIQREWTVNIGQRTAFERLGHLLCELFVRLRSLGLTNGPTCELPLTQAEIADTIGLSVVHVNRTLQELRSAGLISLRGRELTIHKLEGLQRAVQFNANYLHLDREGRHLDANEP</sequence>
<dbReference type="SUPFAM" id="SSF46785">
    <property type="entry name" value="Winged helix' DNA-binding domain"/>
    <property type="match status" value="1"/>
</dbReference>
<name>A0ABQ4R712_9HYPH</name>
<dbReference type="SMART" id="SM00419">
    <property type="entry name" value="HTH_CRP"/>
    <property type="match status" value="1"/>
</dbReference>
<dbReference type="InterPro" id="IPR018490">
    <property type="entry name" value="cNMP-bd_dom_sf"/>
</dbReference>
<dbReference type="Proteomes" id="UP001055167">
    <property type="component" value="Unassembled WGS sequence"/>
</dbReference>
<dbReference type="InterPro" id="IPR036388">
    <property type="entry name" value="WH-like_DNA-bd_sf"/>
</dbReference>
<dbReference type="Gene3D" id="1.10.10.10">
    <property type="entry name" value="Winged helix-like DNA-binding domain superfamily/Winged helix DNA-binding domain"/>
    <property type="match status" value="1"/>
</dbReference>
<comment type="caution">
    <text evidence="5">The sequence shown here is derived from an EMBL/GenBank/DDBJ whole genome shotgun (WGS) entry which is preliminary data.</text>
</comment>
<accession>A0ABQ4R712</accession>
<protein>
    <recommendedName>
        <fullName evidence="4">HTH crp-type domain-containing protein</fullName>
    </recommendedName>
</protein>
<evidence type="ECO:0000313" key="5">
    <source>
        <dbReference type="EMBL" id="GJD52594.1"/>
    </source>
</evidence>
<dbReference type="InterPro" id="IPR000595">
    <property type="entry name" value="cNMP-bd_dom"/>
</dbReference>
<evidence type="ECO:0000313" key="6">
    <source>
        <dbReference type="Proteomes" id="UP001055167"/>
    </source>
</evidence>
<dbReference type="InterPro" id="IPR036390">
    <property type="entry name" value="WH_DNA-bd_sf"/>
</dbReference>
<gene>
    <name evidence="5" type="ORF">OPKNFCMD_5360</name>
</gene>
<keyword evidence="1" id="KW-0805">Transcription regulation</keyword>
<evidence type="ECO:0000256" key="3">
    <source>
        <dbReference type="ARBA" id="ARBA00023163"/>
    </source>
</evidence>
<keyword evidence="3" id="KW-0804">Transcription</keyword>
<evidence type="ECO:0000256" key="1">
    <source>
        <dbReference type="ARBA" id="ARBA00023015"/>
    </source>
</evidence>
<dbReference type="PRINTS" id="PR00034">
    <property type="entry name" value="HTHCRP"/>
</dbReference>
<proteinExistence type="predicted"/>
<dbReference type="InterPro" id="IPR012318">
    <property type="entry name" value="HTH_CRP"/>
</dbReference>
<evidence type="ECO:0000259" key="4">
    <source>
        <dbReference type="PROSITE" id="PS51063"/>
    </source>
</evidence>